<evidence type="ECO:0000256" key="3">
    <source>
        <dbReference type="ARBA" id="ARBA00022741"/>
    </source>
</evidence>
<dbReference type="Gene3D" id="3.40.1190.20">
    <property type="match status" value="1"/>
</dbReference>
<dbReference type="NCBIfam" id="NF005491">
    <property type="entry name" value="PRK07105.1"/>
    <property type="match status" value="1"/>
</dbReference>
<proteinExistence type="predicted"/>
<dbReference type="Proteomes" id="UP001652432">
    <property type="component" value="Unassembled WGS sequence"/>
</dbReference>
<evidence type="ECO:0000256" key="4">
    <source>
        <dbReference type="ARBA" id="ARBA00022777"/>
    </source>
</evidence>
<evidence type="ECO:0000259" key="6">
    <source>
        <dbReference type="Pfam" id="PF08543"/>
    </source>
</evidence>
<evidence type="ECO:0000313" key="7">
    <source>
        <dbReference type="EMBL" id="MCU6745056.1"/>
    </source>
</evidence>
<sequence length="271" mass="30586">MQKKIAAINDLSGYGRCSLMVAIPVISHMRLQCCPVPTSILSNHTGYPEYFFDDYTEKLPAYLEMWKKLDLKFDGIVSGFLGSAQQIGMVETFIKTFRKEDTIVVVDPVMGDHGSISSVYTEEMCLLMRKLVSLADIVTPNLTEGCRLTDVPYRDHGWTRKELFGMAESLTDYGPQKVVITGIPQGEFIANFMYEKGREPRMIRTHRVFEERCGTGDLFASIIAADAVNGVEFGQSVRRACRFIKKCMIKTAELQIEPKNGVCFEELLHLL</sequence>
<dbReference type="EC" id="2.7.1.35" evidence="1"/>
<feature type="domain" description="Pyridoxamine kinase/Phosphomethylpyrimidine kinase" evidence="6">
    <location>
        <begin position="33"/>
        <end position="254"/>
    </location>
</feature>
<dbReference type="InterPro" id="IPR013749">
    <property type="entry name" value="PM/HMP-P_kinase-1"/>
</dbReference>
<protein>
    <recommendedName>
        <fullName evidence="1">pyridoxal kinase</fullName>
        <ecNumber evidence="1">2.7.1.35</ecNumber>
    </recommendedName>
</protein>
<dbReference type="InterPro" id="IPR029056">
    <property type="entry name" value="Ribokinase-like"/>
</dbReference>
<keyword evidence="5" id="KW-0067">ATP-binding</keyword>
<evidence type="ECO:0000256" key="5">
    <source>
        <dbReference type="ARBA" id="ARBA00022840"/>
    </source>
</evidence>
<dbReference type="EMBL" id="JAOQKJ010000008">
    <property type="protein sequence ID" value="MCU6745056.1"/>
    <property type="molecule type" value="Genomic_DNA"/>
</dbReference>
<keyword evidence="8" id="KW-1185">Reference proteome</keyword>
<dbReference type="CDD" id="cd01173">
    <property type="entry name" value="pyridoxal_pyridoxamine_kinase"/>
    <property type="match status" value="1"/>
</dbReference>
<comment type="caution">
    <text evidence="7">The sequence shown here is derived from an EMBL/GenBank/DDBJ whole genome shotgun (WGS) entry which is preliminary data.</text>
</comment>
<evidence type="ECO:0000256" key="2">
    <source>
        <dbReference type="ARBA" id="ARBA00022679"/>
    </source>
</evidence>
<gene>
    <name evidence="7" type="ORF">OCV77_11240</name>
</gene>
<dbReference type="SUPFAM" id="SSF53613">
    <property type="entry name" value="Ribokinase-like"/>
    <property type="match status" value="1"/>
</dbReference>
<dbReference type="PANTHER" id="PTHR10534:SF2">
    <property type="entry name" value="PYRIDOXAL KINASE"/>
    <property type="match status" value="1"/>
</dbReference>
<keyword evidence="2 7" id="KW-0808">Transferase</keyword>
<dbReference type="GO" id="GO:0008478">
    <property type="term" value="F:pyridoxal kinase activity"/>
    <property type="evidence" value="ECO:0007669"/>
    <property type="project" value="UniProtKB-EC"/>
</dbReference>
<organism evidence="7 8">
    <name type="scientific">Suilimivivens aceti</name>
    <dbReference type="NCBI Taxonomy" id="2981774"/>
    <lineage>
        <taxon>Bacteria</taxon>
        <taxon>Bacillati</taxon>
        <taxon>Bacillota</taxon>
        <taxon>Clostridia</taxon>
        <taxon>Lachnospirales</taxon>
        <taxon>Lachnospiraceae</taxon>
        <taxon>Suilimivivens</taxon>
    </lineage>
</organism>
<keyword evidence="4 7" id="KW-0418">Kinase</keyword>
<dbReference type="Pfam" id="PF08543">
    <property type="entry name" value="Phos_pyr_kin"/>
    <property type="match status" value="1"/>
</dbReference>
<accession>A0ABT2T509</accession>
<name>A0ABT2T509_9FIRM</name>
<keyword evidence="3" id="KW-0547">Nucleotide-binding</keyword>
<evidence type="ECO:0000313" key="8">
    <source>
        <dbReference type="Proteomes" id="UP001652432"/>
    </source>
</evidence>
<dbReference type="InterPro" id="IPR004625">
    <property type="entry name" value="PyrdxlKinase"/>
</dbReference>
<evidence type="ECO:0000256" key="1">
    <source>
        <dbReference type="ARBA" id="ARBA00012104"/>
    </source>
</evidence>
<dbReference type="RefSeq" id="WP_262575165.1">
    <property type="nucleotide sequence ID" value="NZ_JAOQKJ010000008.1"/>
</dbReference>
<reference evidence="7 8" key="1">
    <citation type="journal article" date="2021" name="ISME Commun">
        <title>Automated analysis of genomic sequences facilitates high-throughput and comprehensive description of bacteria.</title>
        <authorList>
            <person name="Hitch T.C.A."/>
        </authorList>
    </citation>
    <scope>NUCLEOTIDE SEQUENCE [LARGE SCALE GENOMIC DNA]</scope>
    <source>
        <strain evidence="7 8">Sanger_18</strain>
    </source>
</reference>
<dbReference type="PANTHER" id="PTHR10534">
    <property type="entry name" value="PYRIDOXAL KINASE"/>
    <property type="match status" value="1"/>
</dbReference>